<dbReference type="InterPro" id="IPR051266">
    <property type="entry name" value="CLCR"/>
</dbReference>
<feature type="domain" description="C2" evidence="2">
    <location>
        <begin position="29"/>
        <end position="305"/>
    </location>
</feature>
<name>D2VKS7_NAEGR</name>
<accession>D2VKS7</accession>
<dbReference type="InterPro" id="IPR008936">
    <property type="entry name" value="Rho_GTPase_activation_prot"/>
</dbReference>
<feature type="region of interest" description="Disordered" evidence="1">
    <location>
        <begin position="605"/>
        <end position="642"/>
    </location>
</feature>
<dbReference type="SUPFAM" id="SSF48350">
    <property type="entry name" value="GTPase activation domain, GAP"/>
    <property type="match status" value="1"/>
</dbReference>
<feature type="region of interest" description="Disordered" evidence="1">
    <location>
        <begin position="1"/>
        <end position="33"/>
    </location>
</feature>
<dbReference type="OrthoDB" id="19923at2759"/>
<evidence type="ECO:0000259" key="4">
    <source>
        <dbReference type="PROSITE" id="PS50238"/>
    </source>
</evidence>
<dbReference type="Pfam" id="PF00168">
    <property type="entry name" value="C2"/>
    <property type="match status" value="2"/>
</dbReference>
<dbReference type="SUPFAM" id="SSF49562">
    <property type="entry name" value="C2 domain (Calcium/lipid-binding domain, CaLB)"/>
    <property type="match status" value="1"/>
</dbReference>
<sequence length="923" mass="103690">MFDASQPPTPKPQSKGFFLSDAESSIEEEAPNDYSSTYYNKERKDLIGDELILKVTIKSCDHLISADWNGFSDPYIECRLFASVPIAIDKVTKSSTQLLPEESSAIPSNLSIIQNANASNVNTEKPSPSNSQQNRSVSFFHSSKNKTKSTSNINNISHSNIKAKTPDTDKPLHSAESSLSINHKDEDVIDEQIKSEMQEGEATLPVKWNQLGKFTKTSIIFKNLNPKWGEAGEDLIMFIEKDIFEQVLSQRHNVNRTKLFLRLDAFDYDKYTRDDVLGHCIIDLEAEDIYSLLNTPSPKSITKPLIGVKHGSINFDISLMEDPAIFNAELAHILQRRREKGNLLPKSIDILFDYVLENCCEIEGVLRIPGNRAHILRLKKKMDEMIILPVGTFIEEFVPEETTVEFLHTAVGVLKEYLRVMPTPIIQYELYDDCISLIETKSLNLEKLESVLRRVERAHIPLFHKTMQFMKKIADKSSINRMTPKNIGIVMGPNILRRRNQTADSALRHVNHITGFVEFLINSHDHIMKVLDQIMFEGMDQAGKFETLMNALEIVTVEEEEDVHSENTDQDQSTILAELTINESSSSNSNLNQEDTISILSEKQLTSPPTPIDHAVIPSTSNTSLTNSSQQDNQQEQPTIMNTRSTSNKIVFNGHCEYEAIPFETECDLYCMATLQGPCFEQQAQKERKGVDLVLVVDKSGSMAGQKLDMVKSTLSFMVDQLKEKDRVAIVEFDTQVKTNLDLTKMDIEGKKKAKQVSSAISPGSCTNLSGALFTSLKLLASRQQEKNEVTSVILFTDGLANRGLISTNEILQNMQDLMDELLSTSNVTIHTFGFGQDTDANMLTSIAQKGNGLYDYLETADDIPKAFGNVIGNLVSVVGQNIKIRIQPKANISLKKVLTVKIRSKENYMMERIPLDTTCDFY</sequence>
<dbReference type="InterPro" id="IPR000008">
    <property type="entry name" value="C2_dom"/>
</dbReference>
<dbReference type="InterPro" id="IPR000198">
    <property type="entry name" value="RhoGAP_dom"/>
</dbReference>
<dbReference type="InterPro" id="IPR036465">
    <property type="entry name" value="vWFA_dom_sf"/>
</dbReference>
<evidence type="ECO:0000313" key="5">
    <source>
        <dbReference type="EMBL" id="EFC42646.1"/>
    </source>
</evidence>
<dbReference type="PROSITE" id="PS50004">
    <property type="entry name" value="C2"/>
    <property type="match status" value="1"/>
</dbReference>
<gene>
    <name evidence="5" type="ORF">NAEGRDRAFT_69498</name>
</gene>
<dbReference type="KEGG" id="ngr:NAEGRDRAFT_69498"/>
<keyword evidence="6" id="KW-1185">Reference proteome</keyword>
<feature type="domain" description="VWFA" evidence="3">
    <location>
        <begin position="692"/>
        <end position="875"/>
    </location>
</feature>
<feature type="compositionally biased region" description="Basic and acidic residues" evidence="1">
    <location>
        <begin position="164"/>
        <end position="173"/>
    </location>
</feature>
<evidence type="ECO:0000256" key="1">
    <source>
        <dbReference type="SAM" id="MobiDB-lite"/>
    </source>
</evidence>
<dbReference type="RefSeq" id="XP_002675390.1">
    <property type="nucleotide sequence ID" value="XM_002675344.1"/>
</dbReference>
<reference evidence="5 6" key="1">
    <citation type="journal article" date="2010" name="Cell">
        <title>The genome of Naegleria gruberi illuminates early eukaryotic versatility.</title>
        <authorList>
            <person name="Fritz-Laylin L.K."/>
            <person name="Prochnik S.E."/>
            <person name="Ginger M.L."/>
            <person name="Dacks J.B."/>
            <person name="Carpenter M.L."/>
            <person name="Field M.C."/>
            <person name="Kuo A."/>
            <person name="Paredez A."/>
            <person name="Chapman J."/>
            <person name="Pham J."/>
            <person name="Shu S."/>
            <person name="Neupane R."/>
            <person name="Cipriano M."/>
            <person name="Mancuso J."/>
            <person name="Tu H."/>
            <person name="Salamov A."/>
            <person name="Lindquist E."/>
            <person name="Shapiro H."/>
            <person name="Lucas S."/>
            <person name="Grigoriev I.V."/>
            <person name="Cande W.Z."/>
            <person name="Fulton C."/>
            <person name="Rokhsar D.S."/>
            <person name="Dawson S.C."/>
        </authorList>
    </citation>
    <scope>NUCLEOTIDE SEQUENCE [LARGE SCALE GENOMIC DNA]</scope>
    <source>
        <strain evidence="5 6">NEG-M</strain>
    </source>
</reference>
<evidence type="ECO:0000313" key="6">
    <source>
        <dbReference type="Proteomes" id="UP000006671"/>
    </source>
</evidence>
<feature type="domain" description="Rho-GAP" evidence="4">
    <location>
        <begin position="328"/>
        <end position="528"/>
    </location>
</feature>
<dbReference type="Pfam" id="PF00092">
    <property type="entry name" value="VWA"/>
    <property type="match status" value="1"/>
</dbReference>
<dbReference type="SMART" id="SM00324">
    <property type="entry name" value="RhoGAP"/>
    <property type="match status" value="1"/>
</dbReference>
<feature type="region of interest" description="Disordered" evidence="1">
    <location>
        <begin position="141"/>
        <end position="175"/>
    </location>
</feature>
<dbReference type="PANTHER" id="PTHR10579">
    <property type="entry name" value="CALCIUM-ACTIVATED CHLORIDE CHANNEL REGULATOR"/>
    <property type="match status" value="1"/>
</dbReference>
<dbReference type="SMART" id="SM00327">
    <property type="entry name" value="VWA"/>
    <property type="match status" value="1"/>
</dbReference>
<dbReference type="SUPFAM" id="SSF53300">
    <property type="entry name" value="vWA-like"/>
    <property type="match status" value="1"/>
</dbReference>
<dbReference type="InterPro" id="IPR002035">
    <property type="entry name" value="VWF_A"/>
</dbReference>
<dbReference type="EMBL" id="GG738878">
    <property type="protein sequence ID" value="EFC42646.1"/>
    <property type="molecule type" value="Genomic_DNA"/>
</dbReference>
<dbReference type="InParanoid" id="D2VKS7"/>
<dbReference type="AlphaFoldDB" id="D2VKS7"/>
<dbReference type="Pfam" id="PF00620">
    <property type="entry name" value="RhoGAP"/>
    <property type="match status" value="1"/>
</dbReference>
<dbReference type="GO" id="GO:0007165">
    <property type="term" value="P:signal transduction"/>
    <property type="evidence" value="ECO:0007669"/>
    <property type="project" value="InterPro"/>
</dbReference>
<dbReference type="Gene3D" id="2.60.40.150">
    <property type="entry name" value="C2 domain"/>
    <property type="match status" value="1"/>
</dbReference>
<evidence type="ECO:0000259" key="3">
    <source>
        <dbReference type="PROSITE" id="PS50234"/>
    </source>
</evidence>
<dbReference type="Gene3D" id="1.10.555.10">
    <property type="entry name" value="Rho GTPase activation protein"/>
    <property type="match status" value="1"/>
</dbReference>
<dbReference type="CDD" id="cd00159">
    <property type="entry name" value="RhoGAP"/>
    <property type="match status" value="1"/>
</dbReference>
<dbReference type="OMA" id="IIQYELY"/>
<dbReference type="Proteomes" id="UP000006671">
    <property type="component" value="Unassembled WGS sequence"/>
</dbReference>
<dbReference type="STRING" id="5762.D2VKS7"/>
<dbReference type="VEuPathDB" id="AmoebaDB:NAEGRDRAFT_69498"/>
<dbReference type="eggNOG" id="KOG4270">
    <property type="taxonomic scope" value="Eukaryota"/>
</dbReference>
<organism evidence="6">
    <name type="scientific">Naegleria gruberi</name>
    <name type="common">Amoeba</name>
    <dbReference type="NCBI Taxonomy" id="5762"/>
    <lineage>
        <taxon>Eukaryota</taxon>
        <taxon>Discoba</taxon>
        <taxon>Heterolobosea</taxon>
        <taxon>Tetramitia</taxon>
        <taxon>Eutetramitia</taxon>
        <taxon>Vahlkampfiidae</taxon>
        <taxon>Naegleria</taxon>
    </lineage>
</organism>
<feature type="compositionally biased region" description="Low complexity" evidence="1">
    <location>
        <begin position="619"/>
        <end position="635"/>
    </location>
</feature>
<dbReference type="PROSITE" id="PS50238">
    <property type="entry name" value="RHOGAP"/>
    <property type="match status" value="1"/>
</dbReference>
<evidence type="ECO:0000259" key="2">
    <source>
        <dbReference type="PROSITE" id="PS50004"/>
    </source>
</evidence>
<feature type="compositionally biased region" description="Low complexity" evidence="1">
    <location>
        <begin position="141"/>
        <end position="162"/>
    </location>
</feature>
<dbReference type="SMART" id="SM00239">
    <property type="entry name" value="C2"/>
    <property type="match status" value="1"/>
</dbReference>
<dbReference type="GeneID" id="8854889"/>
<dbReference type="PROSITE" id="PS50234">
    <property type="entry name" value="VWFA"/>
    <property type="match status" value="1"/>
</dbReference>
<proteinExistence type="predicted"/>
<protein>
    <submittedName>
        <fullName evidence="5">von Willebrand factor type A domain-containing protein</fullName>
    </submittedName>
</protein>
<dbReference type="PANTHER" id="PTHR10579:SF43">
    <property type="entry name" value="ZINC FINGER (C3HC4-TYPE RING FINGER) FAMILY PROTEIN"/>
    <property type="match status" value="1"/>
</dbReference>
<dbReference type="Gene3D" id="3.40.50.410">
    <property type="entry name" value="von Willebrand factor, type A domain"/>
    <property type="match status" value="1"/>
</dbReference>
<dbReference type="InterPro" id="IPR035892">
    <property type="entry name" value="C2_domain_sf"/>
</dbReference>